<comment type="caution">
    <text evidence="5">The sequence shown here is derived from an EMBL/GenBank/DDBJ whole genome shotgun (WGS) entry which is preliminary data.</text>
</comment>
<dbReference type="Proteomes" id="UP001482620">
    <property type="component" value="Unassembled WGS sequence"/>
</dbReference>
<protein>
    <submittedName>
        <fullName evidence="5">Thrombospondin type-1 domain-containing protein 7A</fullName>
    </submittedName>
</protein>
<dbReference type="PANTHER" id="PTHR11311:SF30">
    <property type="entry name" value="SPONDIN-LIKE TSP1 DOMAIN-CONTAINING PROTEIN"/>
    <property type="match status" value="1"/>
</dbReference>
<keyword evidence="3" id="KW-0325">Glycoprotein</keyword>
<dbReference type="Pfam" id="PF19028">
    <property type="entry name" value="TSP1_spondin"/>
    <property type="match status" value="1"/>
</dbReference>
<dbReference type="PANTHER" id="PTHR11311">
    <property type="entry name" value="SPONDIN"/>
    <property type="match status" value="1"/>
</dbReference>
<accession>A0ABV0T6L9</accession>
<dbReference type="InterPro" id="IPR000884">
    <property type="entry name" value="TSP1_rpt"/>
</dbReference>
<feature type="domain" description="Spondin-like TSP1" evidence="4">
    <location>
        <begin position="70"/>
        <end position="129"/>
    </location>
</feature>
<dbReference type="SMART" id="SM00209">
    <property type="entry name" value="TSP1"/>
    <property type="match status" value="1"/>
</dbReference>
<dbReference type="SUPFAM" id="SSF82895">
    <property type="entry name" value="TSP-1 type 1 repeat"/>
    <property type="match status" value="1"/>
</dbReference>
<keyword evidence="6" id="KW-1185">Reference proteome</keyword>
<evidence type="ECO:0000313" key="6">
    <source>
        <dbReference type="Proteomes" id="UP001482620"/>
    </source>
</evidence>
<dbReference type="PROSITE" id="PS50092">
    <property type="entry name" value="TSP1"/>
    <property type="match status" value="1"/>
</dbReference>
<evidence type="ECO:0000256" key="2">
    <source>
        <dbReference type="ARBA" id="ARBA00023157"/>
    </source>
</evidence>
<reference evidence="5 6" key="1">
    <citation type="submission" date="2021-06" db="EMBL/GenBank/DDBJ databases">
        <authorList>
            <person name="Palmer J.M."/>
        </authorList>
    </citation>
    <scope>NUCLEOTIDE SEQUENCE [LARGE SCALE GENOMIC DNA]</scope>
    <source>
        <strain evidence="6">if_2019</strain>
        <tissue evidence="5">Muscle</tissue>
    </source>
</reference>
<sequence>MPCDEPSCYKWQLVSLDRCIPDDGKQCGPGTQLPLVQCINSNGEIVDRSFCSSLAALEPIPCEVPCARDCVLSDWTPWSTCSQTCSSKTVEGKQMRTRSILAYNAGEGGSLCPNSSALQEVRNCNEHACIVYHWQTGPWGPCTEDPSTASLNTSAGIRPTGDSQGLCSMGVQTRKVMCVRVNVGQVPPKK</sequence>
<proteinExistence type="predicted"/>
<dbReference type="InterPro" id="IPR051418">
    <property type="entry name" value="Spondin/Thrombospondin_T1"/>
</dbReference>
<evidence type="ECO:0000256" key="3">
    <source>
        <dbReference type="ARBA" id="ARBA00023180"/>
    </source>
</evidence>
<evidence type="ECO:0000259" key="4">
    <source>
        <dbReference type="Pfam" id="PF19028"/>
    </source>
</evidence>
<dbReference type="EMBL" id="JAHRIQ010023802">
    <property type="protein sequence ID" value="MEQ2228459.1"/>
    <property type="molecule type" value="Genomic_DNA"/>
</dbReference>
<name>A0ABV0T6L9_9TELE</name>
<organism evidence="5 6">
    <name type="scientific">Ilyodon furcidens</name>
    <name type="common">goldbreast splitfin</name>
    <dbReference type="NCBI Taxonomy" id="33524"/>
    <lineage>
        <taxon>Eukaryota</taxon>
        <taxon>Metazoa</taxon>
        <taxon>Chordata</taxon>
        <taxon>Craniata</taxon>
        <taxon>Vertebrata</taxon>
        <taxon>Euteleostomi</taxon>
        <taxon>Actinopterygii</taxon>
        <taxon>Neopterygii</taxon>
        <taxon>Teleostei</taxon>
        <taxon>Neoteleostei</taxon>
        <taxon>Acanthomorphata</taxon>
        <taxon>Ovalentaria</taxon>
        <taxon>Atherinomorphae</taxon>
        <taxon>Cyprinodontiformes</taxon>
        <taxon>Goodeidae</taxon>
        <taxon>Ilyodon</taxon>
    </lineage>
</organism>
<dbReference type="InterPro" id="IPR044004">
    <property type="entry name" value="TSP1_spondin_dom"/>
</dbReference>
<gene>
    <name evidence="5" type="primary">THSD7AA_1</name>
    <name evidence="5" type="ORF">ILYODFUR_009150</name>
</gene>
<keyword evidence="1" id="KW-0732">Signal</keyword>
<evidence type="ECO:0000256" key="1">
    <source>
        <dbReference type="ARBA" id="ARBA00022729"/>
    </source>
</evidence>
<dbReference type="InterPro" id="IPR036383">
    <property type="entry name" value="TSP1_rpt_sf"/>
</dbReference>
<dbReference type="Gene3D" id="2.20.100.10">
    <property type="entry name" value="Thrombospondin type-1 (TSP1) repeat"/>
    <property type="match status" value="1"/>
</dbReference>
<evidence type="ECO:0000313" key="5">
    <source>
        <dbReference type="EMBL" id="MEQ2228459.1"/>
    </source>
</evidence>
<keyword evidence="2" id="KW-1015">Disulfide bond</keyword>